<name>A0A7X0Y232_9LIST</name>
<dbReference type="Proteomes" id="UP000535908">
    <property type="component" value="Unassembled WGS sequence"/>
</dbReference>
<comment type="caution">
    <text evidence="1">The sequence shown here is derived from an EMBL/GenBank/DDBJ whole genome shotgun (WGS) entry which is preliminary data.</text>
</comment>
<dbReference type="EMBL" id="JAARWN010000001">
    <property type="protein sequence ID" value="MBC1935209.1"/>
    <property type="molecule type" value="Genomic_DNA"/>
</dbReference>
<organism evidence="1 2">
    <name type="scientific">Listeria grandensis</name>
    <dbReference type="NCBI Taxonomy" id="1494963"/>
    <lineage>
        <taxon>Bacteria</taxon>
        <taxon>Bacillati</taxon>
        <taxon>Bacillota</taxon>
        <taxon>Bacilli</taxon>
        <taxon>Bacillales</taxon>
        <taxon>Listeriaceae</taxon>
        <taxon>Listeria</taxon>
    </lineage>
</organism>
<proteinExistence type="predicted"/>
<dbReference type="GO" id="GO:0032259">
    <property type="term" value="P:methylation"/>
    <property type="evidence" value="ECO:0007669"/>
    <property type="project" value="UniProtKB-KW"/>
</dbReference>
<gene>
    <name evidence="1" type="ORF">HCA69_02450</name>
</gene>
<accession>A0A7X0Y232</accession>
<keyword evidence="1" id="KW-0808">Transferase</keyword>
<dbReference type="AlphaFoldDB" id="A0A7X0Y232"/>
<dbReference type="Gene3D" id="3.40.50.150">
    <property type="entry name" value="Vaccinia Virus protein VP39"/>
    <property type="match status" value="1"/>
</dbReference>
<dbReference type="CDD" id="cd02440">
    <property type="entry name" value="AdoMet_MTases"/>
    <property type="match status" value="1"/>
</dbReference>
<dbReference type="SUPFAM" id="SSF53335">
    <property type="entry name" value="S-adenosyl-L-methionine-dependent methyltransferases"/>
    <property type="match status" value="1"/>
</dbReference>
<sequence>MKKILDVCCGSRMFWFDKKREDTIYMDIRRETFTLHGKHVNVDPDIIGDFRDIPFEDNTFSHVVFDPPHLKWAGKNSIMKAQYGQLDKDTWKDDIAKGFHECMRVLKPDGTLNFKWSDCQIPVRQVLEAIPYKPLYGQQRGTTHWMTFIKD</sequence>
<keyword evidence="1" id="KW-0489">Methyltransferase</keyword>
<dbReference type="GO" id="GO:0008168">
    <property type="term" value="F:methyltransferase activity"/>
    <property type="evidence" value="ECO:0007669"/>
    <property type="project" value="UniProtKB-KW"/>
</dbReference>
<evidence type="ECO:0000313" key="2">
    <source>
        <dbReference type="Proteomes" id="UP000535908"/>
    </source>
</evidence>
<reference evidence="1 2" key="1">
    <citation type="submission" date="2020-03" db="EMBL/GenBank/DDBJ databases">
        <title>Soil Listeria distribution.</title>
        <authorList>
            <person name="Liao J."/>
            <person name="Wiedmann M."/>
        </authorList>
    </citation>
    <scope>NUCLEOTIDE SEQUENCE [LARGE SCALE GENOMIC DNA]</scope>
    <source>
        <strain evidence="1 2">FSL L7-0741</strain>
    </source>
</reference>
<protein>
    <submittedName>
        <fullName evidence="1">Class I SAM-dependent methyltransferase</fullName>
    </submittedName>
</protein>
<evidence type="ECO:0000313" key="1">
    <source>
        <dbReference type="EMBL" id="MBC1935209.1"/>
    </source>
</evidence>
<dbReference type="InterPro" id="IPR029063">
    <property type="entry name" value="SAM-dependent_MTases_sf"/>
</dbReference>